<proteinExistence type="predicted"/>
<reference evidence="1" key="1">
    <citation type="submission" date="2022-07" db="EMBL/GenBank/DDBJ databases">
        <title>Genomic of Streptomyces cavourensis F2.</title>
        <authorList>
            <person name="Hu S."/>
            <person name="Liang W."/>
        </authorList>
    </citation>
    <scope>NUCLEOTIDE SEQUENCE</scope>
    <source>
        <strain evidence="1">F2</strain>
    </source>
</reference>
<protein>
    <submittedName>
        <fullName evidence="1">Uncharacterized protein</fullName>
    </submittedName>
</protein>
<dbReference type="EMBL" id="CP101397">
    <property type="protein sequence ID" value="UTR78286.1"/>
    <property type="molecule type" value="Genomic_DNA"/>
</dbReference>
<keyword evidence="2" id="KW-1185">Reference proteome</keyword>
<dbReference type="RefSeq" id="WP_255238788.1">
    <property type="nucleotide sequence ID" value="NZ_CP101397.1"/>
</dbReference>
<accession>A0ABY5F3L6</accession>
<name>A0ABY5F3L6_9ACTN</name>
<evidence type="ECO:0000313" key="1">
    <source>
        <dbReference type="EMBL" id="UTR78286.1"/>
    </source>
</evidence>
<evidence type="ECO:0000313" key="2">
    <source>
        <dbReference type="Proteomes" id="UP001058236"/>
    </source>
</evidence>
<dbReference type="Proteomes" id="UP001058236">
    <property type="component" value="Chromosome"/>
</dbReference>
<sequence length="75" mass="8268">MEEVPLRLKELLFPSIADVVVLSVDVHIAIVRVDAQYTADGAVCLVCSTRSNWVHGSYLRFPLMFPAEADGSSFN</sequence>
<gene>
    <name evidence="1" type="ORF">NLU04_07420</name>
</gene>
<organism evidence="1 2">
    <name type="scientific">Streptomyces cavourensis</name>
    <dbReference type="NCBI Taxonomy" id="67258"/>
    <lineage>
        <taxon>Bacteria</taxon>
        <taxon>Bacillati</taxon>
        <taxon>Actinomycetota</taxon>
        <taxon>Actinomycetes</taxon>
        <taxon>Kitasatosporales</taxon>
        <taxon>Streptomycetaceae</taxon>
        <taxon>Streptomyces</taxon>
    </lineage>
</organism>